<keyword evidence="3" id="KW-0206">Cytoskeleton</keyword>
<sequence length="388" mass="44070">MECACFPNNGPMMTPQPHYIPGYAGYVPQFKYKFGNTYGCQTNRIFMDPCVNMSPRAVLTDTCGDGCPGGFYQRVTGTRYGNCGCDCPATSPQTCGCEIRSPRFQTIMNHCSAPYCNRFCTRTFEQDQWRDQMFSQEKSALDGWRFCSKTSSWERPERTQPWDGDHAEFRKTQTTILPSIIKADLDIQLRGCCAGPQDERRCPPEPASLAKYREQAMLPQSKCTPCDLHKREMLCRMKEAKDTNMETCMKPSRCPRVTGTLMQDVFCEDNETLRKLNSDYMGPFPTTSLDGVYGKLGELPILTLHKLAQKRENFSGKYYPEEKGLARVCNPVGSSYLTARPFRCNGIYRCCEPMGSTYAGHIPGDQFVFGEHRGKATRNALKYMTYRT</sequence>
<keyword evidence="2" id="KW-0963">Cytoplasm</keyword>
<dbReference type="PANTHER" id="PTHR22146">
    <property type="entry name" value="CAT EYE SYNDROME CRITICAL REGION PROTEIN 6"/>
    <property type="match status" value="1"/>
</dbReference>
<evidence type="ECO:0000256" key="1">
    <source>
        <dbReference type="ARBA" id="ARBA00004430"/>
    </source>
</evidence>
<name>A0A8J2LC59_9HEXA</name>
<evidence type="ECO:0000313" key="7">
    <source>
        <dbReference type="EMBL" id="CAG7820069.1"/>
    </source>
</evidence>
<evidence type="ECO:0000256" key="5">
    <source>
        <dbReference type="ARBA" id="ARBA00035661"/>
    </source>
</evidence>
<evidence type="ECO:0000259" key="6">
    <source>
        <dbReference type="Pfam" id="PF10629"/>
    </source>
</evidence>
<dbReference type="Proteomes" id="UP000708208">
    <property type="component" value="Unassembled WGS sequence"/>
</dbReference>
<gene>
    <name evidence="7" type="ORF">AFUS01_LOCUS30477</name>
</gene>
<accession>A0A8J2LC59</accession>
<evidence type="ECO:0000256" key="2">
    <source>
        <dbReference type="ARBA" id="ARBA00022490"/>
    </source>
</evidence>
<evidence type="ECO:0000256" key="3">
    <source>
        <dbReference type="ARBA" id="ARBA00023212"/>
    </source>
</evidence>
<dbReference type="InterPro" id="IPR018902">
    <property type="entry name" value="CMI2A-C-like_dom"/>
</dbReference>
<protein>
    <recommendedName>
        <fullName evidence="6">Ciliary microtubule inner protein 2A-C-like domain-containing protein</fullName>
    </recommendedName>
</protein>
<reference evidence="7" key="1">
    <citation type="submission" date="2021-06" db="EMBL/GenBank/DDBJ databases">
        <authorList>
            <person name="Hodson N. C."/>
            <person name="Mongue J. A."/>
            <person name="Jaron S. K."/>
        </authorList>
    </citation>
    <scope>NUCLEOTIDE SEQUENCE</scope>
</reference>
<dbReference type="GO" id="GO:0005930">
    <property type="term" value="C:axoneme"/>
    <property type="evidence" value="ECO:0007669"/>
    <property type="project" value="UniProtKB-SubCell"/>
</dbReference>
<keyword evidence="8" id="KW-1185">Reference proteome</keyword>
<dbReference type="EMBL" id="CAJVCH010468152">
    <property type="protein sequence ID" value="CAG7820069.1"/>
    <property type="molecule type" value="Genomic_DNA"/>
</dbReference>
<dbReference type="AlphaFoldDB" id="A0A8J2LC59"/>
<evidence type="ECO:0000256" key="4">
    <source>
        <dbReference type="ARBA" id="ARBA00023273"/>
    </source>
</evidence>
<comment type="similarity">
    <text evidence="5">Belongs to the CIMIP2 family.</text>
</comment>
<dbReference type="PANTHER" id="PTHR22146:SF8">
    <property type="entry name" value="PROTEIN FAM166B"/>
    <property type="match status" value="1"/>
</dbReference>
<keyword evidence="4" id="KW-0966">Cell projection</keyword>
<dbReference type="GO" id="GO:0015630">
    <property type="term" value="C:microtubule cytoskeleton"/>
    <property type="evidence" value="ECO:0007669"/>
    <property type="project" value="UniProtKB-ARBA"/>
</dbReference>
<evidence type="ECO:0000313" key="8">
    <source>
        <dbReference type="Proteomes" id="UP000708208"/>
    </source>
</evidence>
<proteinExistence type="inferred from homology"/>
<organism evidence="7 8">
    <name type="scientific">Allacma fusca</name>
    <dbReference type="NCBI Taxonomy" id="39272"/>
    <lineage>
        <taxon>Eukaryota</taxon>
        <taxon>Metazoa</taxon>
        <taxon>Ecdysozoa</taxon>
        <taxon>Arthropoda</taxon>
        <taxon>Hexapoda</taxon>
        <taxon>Collembola</taxon>
        <taxon>Symphypleona</taxon>
        <taxon>Sminthuridae</taxon>
        <taxon>Allacma</taxon>
    </lineage>
</organism>
<dbReference type="Pfam" id="PF10629">
    <property type="entry name" value="CMI2B-like"/>
    <property type="match status" value="1"/>
</dbReference>
<dbReference type="OrthoDB" id="2019884at2759"/>
<feature type="domain" description="Ciliary microtubule inner protein 2A-C-like" evidence="6">
    <location>
        <begin position="16"/>
        <end position="48"/>
    </location>
</feature>
<comment type="caution">
    <text evidence="7">The sequence shown here is derived from an EMBL/GenBank/DDBJ whole genome shotgun (WGS) entry which is preliminary data.</text>
</comment>
<comment type="subcellular location">
    <subcellularLocation>
        <location evidence="1">Cytoplasm</location>
        <location evidence="1">Cytoskeleton</location>
        <location evidence="1">Cilium axoneme</location>
    </subcellularLocation>
</comment>